<evidence type="ECO:0000313" key="2">
    <source>
        <dbReference type="Proteomes" id="UP000262714"/>
    </source>
</evidence>
<dbReference type="Proteomes" id="UP000262714">
    <property type="component" value="Segment"/>
</dbReference>
<accession>A0A385IK53</accession>
<gene>
    <name evidence="1" type="ORF">vBBBak10_069</name>
</gene>
<keyword evidence="2" id="KW-1185">Reference proteome</keyword>
<sequence>MVKGGFIMISKLTNVTAGIGTLLPWVEKEETYEDKRAGLVRMPHEARGEKNFDKMCENLSGQVTTYFLEGYGKS</sequence>
<evidence type="ECO:0000313" key="1">
    <source>
        <dbReference type="EMBL" id="AXY83288.1"/>
    </source>
</evidence>
<organism evidence="1 2">
    <name type="scientific">Bacillus phage v_B-Bak10</name>
    <dbReference type="NCBI Taxonomy" id="2094736"/>
    <lineage>
        <taxon>Viruses</taxon>
        <taxon>Duplodnaviria</taxon>
        <taxon>Heunggongvirae</taxon>
        <taxon>Uroviricota</taxon>
        <taxon>Caudoviricetes</taxon>
        <taxon>Sejongvirinae</taxon>
        <taxon>Basiliskvirus</taxon>
        <taxon>Basiliskvirus bak10</taxon>
    </lineage>
</organism>
<name>A0A385IK53_9CAUD</name>
<protein>
    <submittedName>
        <fullName evidence="1">Uncharacterized protein</fullName>
    </submittedName>
</protein>
<reference evidence="1 2" key="1">
    <citation type="submission" date="2018-02" db="EMBL/GenBank/DDBJ databases">
        <title>Genomic characterization of three novel Basilisk-like phages infecting Bacillus anthracis.</title>
        <authorList>
            <person name="Farlow J."/>
            <person name="Bolkvadze D."/>
            <person name="Leshkasheli L."/>
            <person name="Kusradze I."/>
            <person name="Kotorashvili A."/>
            <person name="Kotaria N."/>
            <person name="Balarjishvili N."/>
            <person name="Kvachadze L."/>
            <person name="Nikolich M."/>
            <person name="Kutateladze M."/>
        </authorList>
    </citation>
    <scope>NUCLEOTIDE SEQUENCE [LARGE SCALE GENOMIC DNA]</scope>
</reference>
<proteinExistence type="predicted"/>
<dbReference type="EMBL" id="MG967618">
    <property type="protein sequence ID" value="AXY83288.1"/>
    <property type="molecule type" value="Genomic_DNA"/>
</dbReference>